<reference evidence="2 3" key="1">
    <citation type="submission" date="2019-07" db="EMBL/GenBank/DDBJ databases">
        <title>Ln-dependent methylotrophs.</title>
        <authorList>
            <person name="Tani A."/>
        </authorList>
    </citation>
    <scope>NUCLEOTIDE SEQUENCE [LARGE SCALE GENOMIC DNA]</scope>
    <source>
        <strain evidence="2 3">SM89A</strain>
    </source>
</reference>
<dbReference type="RefSeq" id="WP_142864754.1">
    <property type="nucleotide sequence ID" value="NZ_VJMF01000142.1"/>
</dbReference>
<proteinExistence type="predicted"/>
<name>A0A549SCG8_METSR</name>
<dbReference type="AlphaFoldDB" id="A0A549SCG8"/>
<protein>
    <submittedName>
        <fullName evidence="2">Uncharacterized protein</fullName>
    </submittedName>
</protein>
<feature type="non-terminal residue" evidence="2">
    <location>
        <position position="221"/>
    </location>
</feature>
<dbReference type="Proteomes" id="UP000316781">
    <property type="component" value="Unassembled WGS sequence"/>
</dbReference>
<feature type="region of interest" description="Disordered" evidence="1">
    <location>
        <begin position="1"/>
        <end position="45"/>
    </location>
</feature>
<feature type="region of interest" description="Disordered" evidence="1">
    <location>
        <begin position="67"/>
        <end position="108"/>
    </location>
</feature>
<comment type="caution">
    <text evidence="2">The sequence shown here is derived from an EMBL/GenBank/DDBJ whole genome shotgun (WGS) entry which is preliminary data.</text>
</comment>
<evidence type="ECO:0000313" key="2">
    <source>
        <dbReference type="EMBL" id="TRL21542.1"/>
    </source>
</evidence>
<sequence>MSDVAANLHFVERDEDKGLALGLPESDVETAPNKPASEVDKGSDKQTLAASIATSFARIRTKFLSPRGKPIDAAAKEEPPLSGTGADTDVDPNAPRVAEADPALRAAEKKSRTNLFDPFDRYKLVTSVSLAALGVATITAVALLPNSGAVEGGVMEKGADAGLMAPASKLASVPPNERGEPILEIPAESPPQRIKEEVRAFWTPEEVRKASTGPLTAPAPA</sequence>
<accession>A0A549SCG8</accession>
<dbReference type="EMBL" id="VJMF01000142">
    <property type="protein sequence ID" value="TRL21542.1"/>
    <property type="molecule type" value="Genomic_DNA"/>
</dbReference>
<evidence type="ECO:0000256" key="1">
    <source>
        <dbReference type="SAM" id="MobiDB-lite"/>
    </source>
</evidence>
<evidence type="ECO:0000313" key="3">
    <source>
        <dbReference type="Proteomes" id="UP000316781"/>
    </source>
</evidence>
<gene>
    <name evidence="2" type="ORF">FM996_21620</name>
</gene>
<organism evidence="2 3">
    <name type="scientific">Methylosinus sporium</name>
    <dbReference type="NCBI Taxonomy" id="428"/>
    <lineage>
        <taxon>Bacteria</taxon>
        <taxon>Pseudomonadati</taxon>
        <taxon>Pseudomonadota</taxon>
        <taxon>Alphaproteobacteria</taxon>
        <taxon>Hyphomicrobiales</taxon>
        <taxon>Methylocystaceae</taxon>
        <taxon>Methylosinus</taxon>
    </lineage>
</organism>
<feature type="region of interest" description="Disordered" evidence="1">
    <location>
        <begin position="170"/>
        <end position="191"/>
    </location>
</feature>